<gene>
    <name evidence="2" type="ORF">APB76_15565</name>
</gene>
<evidence type="ECO:0008006" key="4">
    <source>
        <dbReference type="Google" id="ProtNLM"/>
    </source>
</evidence>
<sequence length="121" mass="13474">MFKNFATTQSAKITLALIGWVFAICLTQNSGMLTVCEYKYASLADSTHVTDQSTDISKQCDLTEKLLGSAKVNLDHVVVSFFVALLVIVAWLVSTRQVSPQFTEPIVPKSRLHLTFCVFRE</sequence>
<dbReference type="RefSeq" id="WP_054961858.1">
    <property type="nucleotide sequence ID" value="NZ_LLEI02000043.1"/>
</dbReference>
<name>A0A177XXQ6_9VIBR</name>
<protein>
    <recommendedName>
        <fullName evidence="4">Copper resistance protein</fullName>
    </recommendedName>
</protein>
<keyword evidence="1" id="KW-0812">Transmembrane</keyword>
<proteinExistence type="predicted"/>
<dbReference type="EMBL" id="LLEI02000043">
    <property type="protein sequence ID" value="OAJ93377.1"/>
    <property type="molecule type" value="Genomic_DNA"/>
</dbReference>
<dbReference type="Proteomes" id="UP000078406">
    <property type="component" value="Unassembled WGS sequence"/>
</dbReference>
<organism evidence="2 3">
    <name type="scientific">Vibrio bivalvicida</name>
    <dbReference type="NCBI Taxonomy" id="1276888"/>
    <lineage>
        <taxon>Bacteria</taxon>
        <taxon>Pseudomonadati</taxon>
        <taxon>Pseudomonadota</taxon>
        <taxon>Gammaproteobacteria</taxon>
        <taxon>Vibrionales</taxon>
        <taxon>Vibrionaceae</taxon>
        <taxon>Vibrio</taxon>
        <taxon>Vibrio oreintalis group</taxon>
    </lineage>
</organism>
<dbReference type="AlphaFoldDB" id="A0A177XXQ6"/>
<keyword evidence="1" id="KW-0472">Membrane</keyword>
<feature type="transmembrane region" description="Helical" evidence="1">
    <location>
        <begin position="76"/>
        <end position="93"/>
    </location>
</feature>
<comment type="caution">
    <text evidence="2">The sequence shown here is derived from an EMBL/GenBank/DDBJ whole genome shotgun (WGS) entry which is preliminary data.</text>
</comment>
<evidence type="ECO:0000313" key="3">
    <source>
        <dbReference type="Proteomes" id="UP000078406"/>
    </source>
</evidence>
<evidence type="ECO:0000313" key="2">
    <source>
        <dbReference type="EMBL" id="OAJ93377.1"/>
    </source>
</evidence>
<reference evidence="2 3" key="1">
    <citation type="journal article" date="2016" name="Syst. Appl. Microbiol.">
        <title>Vibrio bivalvicida sp. nov., a novel larval pathogen for bivalve molluscs reared in a hatchery.</title>
        <authorList>
            <person name="Dubert J."/>
            <person name="Romalde J.L."/>
            <person name="Prado S."/>
            <person name="Barja J.L."/>
        </authorList>
    </citation>
    <scope>NUCLEOTIDE SEQUENCE [LARGE SCALE GENOMIC DNA]</scope>
    <source>
        <strain evidence="2 3">605</strain>
    </source>
</reference>
<evidence type="ECO:0000256" key="1">
    <source>
        <dbReference type="SAM" id="Phobius"/>
    </source>
</evidence>
<accession>A0A177XXQ6</accession>
<keyword evidence="1" id="KW-1133">Transmembrane helix</keyword>